<gene>
    <name evidence="2" type="ORF">E2986_08590</name>
</gene>
<feature type="domain" description="FAS1" evidence="1">
    <location>
        <begin position="1"/>
        <end position="161"/>
    </location>
</feature>
<evidence type="ECO:0000313" key="3">
    <source>
        <dbReference type="Proteomes" id="UP000655588"/>
    </source>
</evidence>
<dbReference type="Pfam" id="PF02469">
    <property type="entry name" value="Fasciclin"/>
    <property type="match status" value="1"/>
</dbReference>
<dbReference type="Gene3D" id="2.30.180.10">
    <property type="entry name" value="FAS1 domain"/>
    <property type="match status" value="1"/>
</dbReference>
<organism evidence="2 3">
    <name type="scientific">Frieseomelitta varia</name>
    <dbReference type="NCBI Taxonomy" id="561572"/>
    <lineage>
        <taxon>Eukaryota</taxon>
        <taxon>Metazoa</taxon>
        <taxon>Ecdysozoa</taxon>
        <taxon>Arthropoda</taxon>
        <taxon>Hexapoda</taxon>
        <taxon>Insecta</taxon>
        <taxon>Pterygota</taxon>
        <taxon>Neoptera</taxon>
        <taxon>Endopterygota</taxon>
        <taxon>Hymenoptera</taxon>
        <taxon>Apocrita</taxon>
        <taxon>Aculeata</taxon>
        <taxon>Apoidea</taxon>
        <taxon>Anthophila</taxon>
        <taxon>Apidae</taxon>
        <taxon>Frieseomelitta</taxon>
    </lineage>
</organism>
<name>A0A833VQK2_9HYME</name>
<dbReference type="SMART" id="SM00554">
    <property type="entry name" value="FAS1"/>
    <property type="match status" value="1"/>
</dbReference>
<reference evidence="2" key="1">
    <citation type="submission" date="2019-11" db="EMBL/GenBank/DDBJ databases">
        <title>The nuclear and mitochondrial genomes of Frieseomelitta varia - a highly eusocial stingless bee (Meliponini) with a permanently sterile worker caste.</title>
        <authorList>
            <person name="Freitas F.C.P."/>
            <person name="Lourenco A.P."/>
            <person name="Nunes F.M.F."/>
            <person name="Paschoal A.R."/>
            <person name="Abreu F.C.P."/>
            <person name="Barbin F.O."/>
            <person name="Bataglia L."/>
            <person name="Cardoso-Junior C.A.M."/>
            <person name="Cervoni M.S."/>
            <person name="Silva S.R."/>
            <person name="Dalarmi F."/>
            <person name="Del Lama M.A."/>
            <person name="Depintor T.S."/>
            <person name="Ferreira K.M."/>
            <person name="Goria P.S."/>
            <person name="Jaskot M.C."/>
            <person name="Lago D.C."/>
            <person name="Luna-Lucena D."/>
            <person name="Moda L.M."/>
            <person name="Nascimento L."/>
            <person name="Pedrino M."/>
            <person name="Rabico F.O."/>
            <person name="Sanches F.C."/>
            <person name="Santos D.E."/>
            <person name="Santos C.G."/>
            <person name="Vieira J."/>
            <person name="Lopes T.F."/>
            <person name="Barchuk A.R."/>
            <person name="Hartfelder K."/>
            <person name="Simoes Z.L.P."/>
            <person name="Bitondi M.M.G."/>
            <person name="Pinheiro D.G."/>
        </authorList>
    </citation>
    <scope>NUCLEOTIDE SEQUENCE</scope>
    <source>
        <strain evidence="2">USP_RPSP 00005682</strain>
        <tissue evidence="2">Whole individual</tissue>
    </source>
</reference>
<evidence type="ECO:0000313" key="2">
    <source>
        <dbReference type="EMBL" id="KAF3428381.1"/>
    </source>
</evidence>
<proteinExistence type="predicted"/>
<dbReference type="SUPFAM" id="SSF82153">
    <property type="entry name" value="FAS1 domain"/>
    <property type="match status" value="1"/>
</dbReference>
<keyword evidence="3" id="KW-1185">Reference proteome</keyword>
<dbReference type="AlphaFoldDB" id="A0A833VQK2"/>
<dbReference type="PROSITE" id="PS50213">
    <property type="entry name" value="FAS1"/>
    <property type="match status" value="1"/>
</dbReference>
<dbReference type="EMBL" id="WNWW01000217">
    <property type="protein sequence ID" value="KAF3428381.1"/>
    <property type="molecule type" value="Genomic_DNA"/>
</dbReference>
<dbReference type="InterPro" id="IPR000782">
    <property type="entry name" value="FAS1_domain"/>
</dbReference>
<dbReference type="Proteomes" id="UP000655588">
    <property type="component" value="Unassembled WGS sequence"/>
</dbReference>
<comment type="caution">
    <text evidence="2">The sequence shown here is derived from an EMBL/GenBank/DDBJ whole genome shotgun (WGS) entry which is preliminary data.</text>
</comment>
<protein>
    <recommendedName>
        <fullName evidence="1">FAS1 domain-containing protein</fullName>
    </recommendedName>
</protein>
<sequence length="295" mass="34066">MISTYYLGQRQGFNDQLNDTTTRFTYFAPRDYAWNVAAVSYPSTSKKIFMPEFSYHTKQILERHLVIADEAYTMAKLKEMKHNDTIVLPAARDSLKLRVREYSEKTPCKFNTVQKIHITKYSISTHFFKRYQIEWEGNWIRVFRPDVECTNGIIHVIDAVLLKDSDVRVTGAASVTSLASHLIIILVAKLKETGEMGLEVKIIVLTAINDHLCQCTVSQSRLFPGFRGIELQPRYPKPEEKNPKANDTSQFHSTISKSLARCVERDILTRKEKIWPKNVFFSIVDYAYALLRLTC</sequence>
<dbReference type="InterPro" id="IPR036378">
    <property type="entry name" value="FAS1_dom_sf"/>
</dbReference>
<accession>A0A833VQK2</accession>
<evidence type="ECO:0000259" key="1">
    <source>
        <dbReference type="PROSITE" id="PS50213"/>
    </source>
</evidence>